<dbReference type="FunFam" id="3.30.70.270:FF:000020">
    <property type="entry name" value="Transposon Tf2-6 polyprotein-like Protein"/>
    <property type="match status" value="1"/>
</dbReference>
<dbReference type="Proteomes" id="UP000054107">
    <property type="component" value="Unassembled WGS sequence"/>
</dbReference>
<dbReference type="Gene3D" id="3.30.70.270">
    <property type="match status" value="2"/>
</dbReference>
<accession>A0A0B7MNR9</accession>
<dbReference type="GO" id="GO:0006508">
    <property type="term" value="P:proteolysis"/>
    <property type="evidence" value="ECO:0007669"/>
    <property type="project" value="UniProtKB-KW"/>
</dbReference>
<feature type="compositionally biased region" description="Polar residues" evidence="8">
    <location>
        <begin position="1958"/>
        <end position="1974"/>
    </location>
</feature>
<sequence>MSGNQQQDEQQSNASTFAEQQQQQMMFNMMRAFMETQAPAQTKLPTPPQYNGNRNASEIDTWIRLIDKHQTHNGWNETKTYNFASTLLSGRAATIISYYEDSDNDFVTPTTWRELKNILIANFRPSNDQDLARDLLVTVRQTGSIRDYVDRFMDAVIPVKEITEREKCDRFMRGLKDKELIAQIRAMNIADRTLEKLFSDSLAYEFAHHPEITSGALTHSGYKGHNNDIQPMDLDAIMHNNNKHHNRNNYNNNYNNHNNNNNNYNYNNNNKNNNRSRNQKGRQQQPSPPDSTNITCYFCKKAGHATFQCRSRAMEIMRAFDKLDVNTRNKLFKSVGALNCIENVNTSDQIHDCDCSQCNSVAPSSSNKTHGSSYLLSLCDEIVESQKRQGYSIDQVIAMIDLQNTIAHAGTTDIATENQSSPNSSTITLDSQQEVRNAVDSASMMDDSNGAKRPVELIPVVHDYQEVFSDETLLSNTASVTKDSVYLTNLLNATNTSTLPLYTATINLKDSSDVISVQCLIDNGASENYISGRIAKIIDGQRNIIYGREVETAGGNISPINEKIVYNLNLQGHNSSMTAFVFDTKFDIILGRSWLKEHKPVADWFDDTWTLSCCGSQKVIISPSSSACVRHNQNKTNRQKPEINYLVSHLQIDKILAEEGTEACFLYLVDESKKDGAELGINDDNTEWMKRLMADFPTVFQEKLPGLPPNRQNFAHVINIPEGTKPINRPPFRMSPAELDELKRQLNELSSLGLIRPSSSPWGAPVLFVKKKNGEMRMCIDYRALNKVTIRNATPLPRIDECLDRLQGASWFTCLDLRSGYHQIRLQDSDIPLTGFNTRYGKWEWLVLPFGLSNAPPSYQTWMNGVLKDCIDKYALVYLDDCCIFSKTLEDHIKHVRQVLSIFEKEGLIVNIKKCEFGKRELDFLGYHVSAKGISPSASKVKAIQAWPRPTNVQEVRQFIGLAQHFRRFCPSFSSIAAPLTELTHGNGAKKRAIVWNNQCEASFSAIKRILTSSPVLKLPDMRKPYRIETDSSDFGVGAVLLQQDEITSSWLPVAYESKKLSKAEQKLPAQERELIAIMHALRTWRCFIDGCQGGYTVYSDHKPLVYFQSQVNPTPRLVRWIADYELFSPNIEYKAGKDNQVADALSRKPDLLLDDGVDVPSLTPEYLYAAWETLPDSIKSDWPLLYIDNEYQRMKPNGKLRKHLDREEDHFVVRQRTVYRKVKTEKGNVSELKFIPFALRADLVFKYHEAFGHAGMKTMLKMFSERYWWPGYRNDIQNWLKTCAACQLNSRRDHAHQDVMHPLQIPKAFDRWHLDFVGELPTTTNGNKWLLTAVDYLTNWPIARAVPVASMEAVADFIYEEIVMRFGCPSEIITDRGANFTSGLVEAYTKRIGTNHKLTSAFHPRTNSKVERYNGTIKQMLRKYVNGAIHRWDDFVNTALWASRVRVHSTTGFSPFYLVYGREPKLPGDILRPYITKEMLLDKRTVADITSRELELLGQHRAAAEFRLKAMGEADKKRWDAKIKPTSFEIGDLVILTHEGKLGLEPRFKGPYVVTKVFPDFGTYQLETVAGEPLQSLVHVDRLKAAKGEKPLTPWYDPTACRRAVREASRHNIETHTHTNMTSSSNNGTTSAVSPIIARHHQQQHHHHSLVLPATTSWISPLTNNMNQPNDDFIDMPVANNTAKTTVTNNAERPIAITPPAGTFTTASSSSHHHANIGNFIPDPIILDEDLSVHGSSVMDETEDTAEPVFRHVLDGYDYISSSSSDSDTEILEDNPPLVANETDSASLMSRLPPSSLLETSHQATLDETILDEQIMTDQVPLDDIDERVSHPEINETMPTVEALPSINDTDNANPPSADTLSSTNNRPNATSAQQPPSPTIDRNITPTQPLPTSRVPSTDFSFFTPPNFPQFPTTIPNHINTPPQSLRIFAARPKAPSSASSSSATNFTPPPTTNTVASSSCKSNHTNVQGRTYVSKGGDVSTDRELD</sequence>
<evidence type="ECO:0000259" key="9">
    <source>
        <dbReference type="PROSITE" id="PS50878"/>
    </source>
</evidence>
<evidence type="ECO:0000256" key="5">
    <source>
        <dbReference type="ARBA" id="ARBA00022750"/>
    </source>
</evidence>
<feature type="compositionally biased region" description="Polar residues" evidence="8">
    <location>
        <begin position="1848"/>
        <end position="1901"/>
    </location>
</feature>
<dbReference type="InterPro" id="IPR000477">
    <property type="entry name" value="RT_dom"/>
</dbReference>
<dbReference type="InterPro" id="IPR021109">
    <property type="entry name" value="Peptidase_aspartic_dom_sf"/>
</dbReference>
<evidence type="ECO:0000256" key="2">
    <source>
        <dbReference type="ARBA" id="ARBA00022679"/>
    </source>
</evidence>
<feature type="region of interest" description="Disordered" evidence="8">
    <location>
        <begin position="1763"/>
        <end position="1782"/>
    </location>
</feature>
<evidence type="ECO:0000313" key="12">
    <source>
        <dbReference type="Proteomes" id="UP000054107"/>
    </source>
</evidence>
<dbReference type="OrthoDB" id="2275801at2759"/>
<organism evidence="11 12">
    <name type="scientific">Parasitella parasitica</name>
    <dbReference type="NCBI Taxonomy" id="35722"/>
    <lineage>
        <taxon>Eukaryota</taxon>
        <taxon>Fungi</taxon>
        <taxon>Fungi incertae sedis</taxon>
        <taxon>Mucoromycota</taxon>
        <taxon>Mucoromycotina</taxon>
        <taxon>Mucoromycetes</taxon>
        <taxon>Mucorales</taxon>
        <taxon>Mucorineae</taxon>
        <taxon>Mucoraceae</taxon>
        <taxon>Parasitella</taxon>
    </lineage>
</organism>
<dbReference type="InterPro" id="IPR036397">
    <property type="entry name" value="RNaseH_sf"/>
</dbReference>
<dbReference type="CDD" id="cd00303">
    <property type="entry name" value="retropepsin_like"/>
    <property type="match status" value="1"/>
</dbReference>
<protein>
    <recommendedName>
        <fullName evidence="13">Reverse transcriptase</fullName>
    </recommendedName>
</protein>
<dbReference type="Pfam" id="PF17919">
    <property type="entry name" value="RT_RNaseH_2"/>
    <property type="match status" value="1"/>
</dbReference>
<keyword evidence="2" id="KW-0808">Transferase</keyword>
<dbReference type="SUPFAM" id="SSF57756">
    <property type="entry name" value="Retrovirus zinc finger-like domains"/>
    <property type="match status" value="1"/>
</dbReference>
<dbReference type="InterPro" id="IPR041577">
    <property type="entry name" value="RT_RNaseH_2"/>
</dbReference>
<dbReference type="InterPro" id="IPR043128">
    <property type="entry name" value="Rev_trsase/Diguanyl_cyclase"/>
</dbReference>
<keyword evidence="1" id="KW-0645">Protease</keyword>
<dbReference type="SUPFAM" id="SSF56672">
    <property type="entry name" value="DNA/RNA polymerases"/>
    <property type="match status" value="1"/>
</dbReference>
<evidence type="ECO:0000256" key="7">
    <source>
        <dbReference type="ARBA" id="ARBA00023268"/>
    </source>
</evidence>
<keyword evidence="7" id="KW-0511">Multifunctional enzyme</keyword>
<evidence type="ECO:0000313" key="11">
    <source>
        <dbReference type="EMBL" id="CEP06777.1"/>
    </source>
</evidence>
<feature type="compositionally biased region" description="Low complexity" evidence="8">
    <location>
        <begin position="248"/>
        <end position="275"/>
    </location>
</feature>
<feature type="region of interest" description="Disordered" evidence="8">
    <location>
        <begin position="1836"/>
        <end position="1905"/>
    </location>
</feature>
<proteinExistence type="predicted"/>
<keyword evidence="4" id="KW-0540">Nuclease</keyword>
<keyword evidence="5" id="KW-0064">Aspartyl protease</keyword>
<dbReference type="PROSITE" id="PS50878">
    <property type="entry name" value="RT_POL"/>
    <property type="match status" value="1"/>
</dbReference>
<evidence type="ECO:0000256" key="6">
    <source>
        <dbReference type="ARBA" id="ARBA00022759"/>
    </source>
</evidence>
<dbReference type="InterPro" id="IPR005162">
    <property type="entry name" value="Retrotrans_gag_dom"/>
</dbReference>
<dbReference type="Gene3D" id="2.40.70.10">
    <property type="entry name" value="Acid Proteases"/>
    <property type="match status" value="1"/>
</dbReference>
<feature type="region of interest" description="Disordered" evidence="8">
    <location>
        <begin position="239"/>
        <end position="290"/>
    </location>
</feature>
<dbReference type="Gene3D" id="3.10.20.370">
    <property type="match status" value="1"/>
</dbReference>
<dbReference type="Gene3D" id="3.10.10.10">
    <property type="entry name" value="HIV Type 1 Reverse Transcriptase, subunit A, domain 1"/>
    <property type="match status" value="1"/>
</dbReference>
<keyword evidence="3" id="KW-0548">Nucleotidyltransferase</keyword>
<dbReference type="GO" id="GO:0003676">
    <property type="term" value="F:nucleic acid binding"/>
    <property type="evidence" value="ECO:0007669"/>
    <property type="project" value="InterPro"/>
</dbReference>
<keyword evidence="6" id="KW-0378">Hydrolase</keyword>
<dbReference type="InterPro" id="IPR001584">
    <property type="entry name" value="Integrase_cat-core"/>
</dbReference>
<dbReference type="PANTHER" id="PTHR37984">
    <property type="entry name" value="PROTEIN CBG26694"/>
    <property type="match status" value="1"/>
</dbReference>
<keyword evidence="6" id="KW-0255">Endonuclease</keyword>
<dbReference type="Gene3D" id="3.30.420.10">
    <property type="entry name" value="Ribonuclease H-like superfamily/Ribonuclease H"/>
    <property type="match status" value="1"/>
</dbReference>
<dbReference type="GO" id="GO:0015074">
    <property type="term" value="P:DNA integration"/>
    <property type="evidence" value="ECO:0007669"/>
    <property type="project" value="InterPro"/>
</dbReference>
<dbReference type="CDD" id="cd01647">
    <property type="entry name" value="RT_LTR"/>
    <property type="match status" value="1"/>
</dbReference>
<dbReference type="InterPro" id="IPR041588">
    <property type="entry name" value="Integrase_H2C2"/>
</dbReference>
<evidence type="ECO:0000256" key="4">
    <source>
        <dbReference type="ARBA" id="ARBA00022722"/>
    </source>
</evidence>
<gene>
    <name evidence="11" type="primary">PARPA_00011.1 scaffold 34</name>
</gene>
<dbReference type="SUPFAM" id="SSF53098">
    <property type="entry name" value="Ribonuclease H-like"/>
    <property type="match status" value="1"/>
</dbReference>
<feature type="non-terminal residue" evidence="11">
    <location>
        <position position="1989"/>
    </location>
</feature>
<evidence type="ECO:0008006" key="13">
    <source>
        <dbReference type="Google" id="ProtNLM"/>
    </source>
</evidence>
<dbReference type="PANTHER" id="PTHR37984:SF5">
    <property type="entry name" value="PROTEIN NYNRIN-LIKE"/>
    <property type="match status" value="1"/>
</dbReference>
<dbReference type="FunFam" id="3.30.420.10:FF:000032">
    <property type="entry name" value="Retrovirus-related Pol polyprotein from transposon 297-like Protein"/>
    <property type="match status" value="1"/>
</dbReference>
<dbReference type="GO" id="GO:0005634">
    <property type="term" value="C:nucleus"/>
    <property type="evidence" value="ECO:0007669"/>
    <property type="project" value="UniProtKB-ARBA"/>
</dbReference>
<dbReference type="FunFam" id="1.10.340.70:FF:000001">
    <property type="entry name" value="Retrovirus-related Pol polyprotein from transposon gypsy-like Protein"/>
    <property type="match status" value="1"/>
</dbReference>
<dbReference type="Pfam" id="PF00078">
    <property type="entry name" value="RVT_1"/>
    <property type="match status" value="1"/>
</dbReference>
<feature type="region of interest" description="Disordered" evidence="8">
    <location>
        <begin position="1933"/>
        <end position="1989"/>
    </location>
</feature>
<feature type="domain" description="Reverse transcriptase" evidence="9">
    <location>
        <begin position="750"/>
        <end position="929"/>
    </location>
</feature>
<name>A0A0B7MNR9_9FUNG</name>
<dbReference type="GO" id="GO:0008270">
    <property type="term" value="F:zinc ion binding"/>
    <property type="evidence" value="ECO:0007669"/>
    <property type="project" value="InterPro"/>
</dbReference>
<dbReference type="InterPro" id="IPR036875">
    <property type="entry name" value="Znf_CCHC_sf"/>
</dbReference>
<feature type="domain" description="Integrase catalytic" evidence="10">
    <location>
        <begin position="1303"/>
        <end position="1464"/>
    </location>
</feature>
<evidence type="ECO:0000256" key="8">
    <source>
        <dbReference type="SAM" id="MobiDB-lite"/>
    </source>
</evidence>
<feature type="compositionally biased region" description="Polar residues" evidence="8">
    <location>
        <begin position="281"/>
        <end position="290"/>
    </location>
</feature>
<evidence type="ECO:0000259" key="10">
    <source>
        <dbReference type="PROSITE" id="PS50994"/>
    </source>
</evidence>
<dbReference type="Pfam" id="PF17921">
    <property type="entry name" value="Integrase_H2C2"/>
    <property type="match status" value="1"/>
</dbReference>
<dbReference type="CDD" id="cd09274">
    <property type="entry name" value="RNase_HI_RT_Ty3"/>
    <property type="match status" value="1"/>
</dbReference>
<dbReference type="InterPro" id="IPR043502">
    <property type="entry name" value="DNA/RNA_pol_sf"/>
</dbReference>
<feature type="compositionally biased region" description="Low complexity" evidence="8">
    <location>
        <begin position="1933"/>
        <end position="1949"/>
    </location>
</feature>
<feature type="compositionally biased region" description="Polar residues" evidence="8">
    <location>
        <begin position="1"/>
        <end position="19"/>
    </location>
</feature>
<dbReference type="Pfam" id="PF00665">
    <property type="entry name" value="rve"/>
    <property type="match status" value="1"/>
</dbReference>
<dbReference type="STRING" id="35722.A0A0B7MNR9"/>
<dbReference type="InterPro" id="IPR050951">
    <property type="entry name" value="Retrovirus_Pol_polyprotein"/>
</dbReference>
<dbReference type="EMBL" id="LN718643">
    <property type="protein sequence ID" value="CEP06777.1"/>
    <property type="molecule type" value="Genomic_DNA"/>
</dbReference>
<dbReference type="GO" id="GO:0004190">
    <property type="term" value="F:aspartic-type endopeptidase activity"/>
    <property type="evidence" value="ECO:0007669"/>
    <property type="project" value="UniProtKB-KW"/>
</dbReference>
<evidence type="ECO:0000256" key="1">
    <source>
        <dbReference type="ARBA" id="ARBA00022670"/>
    </source>
</evidence>
<dbReference type="PROSITE" id="PS50994">
    <property type="entry name" value="INTEGRASE"/>
    <property type="match status" value="1"/>
</dbReference>
<dbReference type="InterPro" id="IPR012337">
    <property type="entry name" value="RNaseH-like_sf"/>
</dbReference>
<dbReference type="GO" id="GO:0004519">
    <property type="term" value="F:endonuclease activity"/>
    <property type="evidence" value="ECO:0007669"/>
    <property type="project" value="UniProtKB-KW"/>
</dbReference>
<feature type="region of interest" description="Disordered" evidence="8">
    <location>
        <begin position="1"/>
        <end position="20"/>
    </location>
</feature>
<dbReference type="Gene3D" id="1.10.340.70">
    <property type="match status" value="1"/>
</dbReference>
<reference evidence="11 12" key="1">
    <citation type="submission" date="2014-09" db="EMBL/GenBank/DDBJ databases">
        <authorList>
            <person name="Ellenberger Sabrina"/>
        </authorList>
    </citation>
    <scope>NUCLEOTIDE SEQUENCE [LARGE SCALE GENOMIC DNA]</scope>
    <source>
        <strain evidence="11 12">CBS 412.66</strain>
    </source>
</reference>
<dbReference type="GO" id="GO:0016779">
    <property type="term" value="F:nucleotidyltransferase activity"/>
    <property type="evidence" value="ECO:0007669"/>
    <property type="project" value="UniProtKB-KW"/>
</dbReference>
<evidence type="ECO:0000256" key="3">
    <source>
        <dbReference type="ARBA" id="ARBA00022695"/>
    </source>
</evidence>
<dbReference type="Pfam" id="PF03732">
    <property type="entry name" value="Retrotrans_gag"/>
    <property type="match status" value="1"/>
</dbReference>
<keyword evidence="12" id="KW-1185">Reference proteome</keyword>
<dbReference type="SUPFAM" id="SSF50630">
    <property type="entry name" value="Acid proteases"/>
    <property type="match status" value="1"/>
</dbReference>